<feature type="transmembrane region" description="Helical" evidence="1">
    <location>
        <begin position="12"/>
        <end position="33"/>
    </location>
</feature>
<reference evidence="2" key="1">
    <citation type="journal article" date="2023" name="Comput. Struct. Biotechnol. J.">
        <title>Discovery of a novel marine Bacteroidetes with a rich repertoire of carbohydrate-active enzymes.</title>
        <authorList>
            <person name="Chen B."/>
            <person name="Liu G."/>
            <person name="Chen Q."/>
            <person name="Wang H."/>
            <person name="Liu L."/>
            <person name="Tang K."/>
        </authorList>
    </citation>
    <scope>NUCLEOTIDE SEQUENCE</scope>
    <source>
        <strain evidence="2">TK19036</strain>
    </source>
</reference>
<keyword evidence="1" id="KW-0812">Transmembrane</keyword>
<gene>
    <name evidence="2" type="ORF">K4G66_26090</name>
</gene>
<evidence type="ECO:0000256" key="1">
    <source>
        <dbReference type="SAM" id="Phobius"/>
    </source>
</evidence>
<accession>A0AA49GJF1</accession>
<dbReference type="EMBL" id="CP120682">
    <property type="protein sequence ID" value="WKN35842.1"/>
    <property type="molecule type" value="Genomic_DNA"/>
</dbReference>
<name>A0AA49GJF1_9BACT</name>
<evidence type="ECO:0000313" key="2">
    <source>
        <dbReference type="EMBL" id="WKN35842.1"/>
    </source>
</evidence>
<proteinExistence type="predicted"/>
<dbReference type="AlphaFoldDB" id="A0AA49GJF1"/>
<protein>
    <submittedName>
        <fullName evidence="2">Uncharacterized protein</fullName>
    </submittedName>
</protein>
<organism evidence="2">
    <name type="scientific">Roseihalotalea indica</name>
    <dbReference type="NCBI Taxonomy" id="2867963"/>
    <lineage>
        <taxon>Bacteria</taxon>
        <taxon>Pseudomonadati</taxon>
        <taxon>Bacteroidota</taxon>
        <taxon>Cytophagia</taxon>
        <taxon>Cytophagales</taxon>
        <taxon>Catalimonadaceae</taxon>
        <taxon>Roseihalotalea</taxon>
    </lineage>
</organism>
<sequence>MKHLSPIQRLFLLSLSLMFLYWVLMRVPVIFHLLPEAKWWKVILGLLFGIITLIWYVRSQNSRHGP</sequence>
<keyword evidence="1" id="KW-0472">Membrane</keyword>
<reference evidence="2" key="2">
    <citation type="journal article" date="2024" name="Antonie Van Leeuwenhoek">
        <title>Roseihalotalea indica gen. nov., sp. nov., a halophilic Bacteroidetes from mesopelagic Southwest Indian Ocean with higher carbohydrate metabolic potential.</title>
        <authorList>
            <person name="Chen B."/>
            <person name="Zhang M."/>
            <person name="Lin D."/>
            <person name="Ye J."/>
            <person name="Tang K."/>
        </authorList>
    </citation>
    <scope>NUCLEOTIDE SEQUENCE</scope>
    <source>
        <strain evidence="2">TK19036</strain>
    </source>
</reference>
<feature type="transmembrane region" description="Helical" evidence="1">
    <location>
        <begin position="39"/>
        <end position="57"/>
    </location>
</feature>
<keyword evidence="1" id="KW-1133">Transmembrane helix</keyword>